<feature type="region of interest" description="Disordered" evidence="1">
    <location>
        <begin position="293"/>
        <end position="318"/>
    </location>
</feature>
<sequence>MAKRGTIRVGISGWTYKPWRGVFYPAGLPHKQELSYAAQHFRSVEINGTFYSMQWPESFARWNEQTPDDFVFAVKGSRYITHMKRLKDVETPLANFLASGVLRLGAKLGPILWQFPPQMRFDPERFEPFFKLLPKTSEEAAELAKRHDERLEGREWTRALGRRPLRHAVEIRHESFCTGKFIELLRRYNIALVCADTPEWPLLMDLTADFVYCRLHGAEQLYSSGYDDDALNCWSIRMDAWAKGHEPADANRVLAPTKPRVGGRDVYVYFDNDAKVHAPFDAANLAARLGTGERLHREKAEKGERRSREPAAEGIAQT</sequence>
<dbReference type="Pfam" id="PF01904">
    <property type="entry name" value="DUF72"/>
    <property type="match status" value="1"/>
</dbReference>
<evidence type="ECO:0000256" key="1">
    <source>
        <dbReference type="SAM" id="MobiDB-lite"/>
    </source>
</evidence>
<proteinExistence type="predicted"/>
<reference evidence="2" key="1">
    <citation type="submission" date="2006-06" db="EMBL/GenBank/DDBJ databases">
        <title>Complete sequence of chromosome of Chelativorans sp. BNC1.</title>
        <authorList>
            <consortium name="US DOE Joint Genome Institute"/>
            <person name="Copeland A."/>
            <person name="Lucas S."/>
            <person name="Lapidus A."/>
            <person name="Barry K."/>
            <person name="Detter J.C."/>
            <person name="Glavina del Rio T."/>
            <person name="Hammon N."/>
            <person name="Israni S."/>
            <person name="Dalin E."/>
            <person name="Tice H."/>
            <person name="Pitluck S."/>
            <person name="Chertkov O."/>
            <person name="Brettin T."/>
            <person name="Bruce D."/>
            <person name="Han C."/>
            <person name="Tapia R."/>
            <person name="Gilna P."/>
            <person name="Schmutz J."/>
            <person name="Larimer F."/>
            <person name="Land M."/>
            <person name="Hauser L."/>
            <person name="Kyrpides N."/>
            <person name="Mikhailova N."/>
            <person name="Richardson P."/>
        </authorList>
    </citation>
    <scope>NUCLEOTIDE SEQUENCE</scope>
    <source>
        <strain evidence="2">BNC1</strain>
    </source>
</reference>
<protein>
    <recommendedName>
        <fullName evidence="3">DUF72 domain-containing protein</fullName>
    </recommendedName>
</protein>
<feature type="compositionally biased region" description="Basic and acidic residues" evidence="1">
    <location>
        <begin position="293"/>
        <end position="311"/>
    </location>
</feature>
<dbReference type="SUPFAM" id="SSF117396">
    <property type="entry name" value="TM1631-like"/>
    <property type="match status" value="1"/>
</dbReference>
<accession>Q11CP2</accession>
<dbReference type="InterPro" id="IPR036520">
    <property type="entry name" value="UPF0759_sf"/>
</dbReference>
<dbReference type="PANTHER" id="PTHR30348">
    <property type="entry name" value="UNCHARACTERIZED PROTEIN YECE"/>
    <property type="match status" value="1"/>
</dbReference>
<dbReference type="PANTHER" id="PTHR30348:SF4">
    <property type="entry name" value="DUF72 DOMAIN-CONTAINING PROTEIN"/>
    <property type="match status" value="1"/>
</dbReference>
<evidence type="ECO:0008006" key="3">
    <source>
        <dbReference type="Google" id="ProtNLM"/>
    </source>
</evidence>
<dbReference type="Gene3D" id="3.20.20.410">
    <property type="entry name" value="Protein of unknown function UPF0759"/>
    <property type="match status" value="1"/>
</dbReference>
<dbReference type="STRING" id="266779.Meso_3462"/>
<dbReference type="KEGG" id="mes:Meso_3462"/>
<dbReference type="HOGENOM" id="CLU_046519_1_1_5"/>
<dbReference type="OrthoDB" id="9780310at2"/>
<dbReference type="AlphaFoldDB" id="Q11CP2"/>
<name>Q11CP2_CHESB</name>
<dbReference type="eggNOG" id="COG1801">
    <property type="taxonomic scope" value="Bacteria"/>
</dbReference>
<dbReference type="InterPro" id="IPR002763">
    <property type="entry name" value="DUF72"/>
</dbReference>
<gene>
    <name evidence="2" type="ordered locus">Meso_3462</name>
</gene>
<evidence type="ECO:0000313" key="2">
    <source>
        <dbReference type="EMBL" id="ABG64833.1"/>
    </source>
</evidence>
<dbReference type="EMBL" id="CP000390">
    <property type="protein sequence ID" value="ABG64833.1"/>
    <property type="molecule type" value="Genomic_DNA"/>
</dbReference>
<organism evidence="2">
    <name type="scientific">Chelativorans sp. (strain BNC1)</name>
    <dbReference type="NCBI Taxonomy" id="266779"/>
    <lineage>
        <taxon>Bacteria</taxon>
        <taxon>Pseudomonadati</taxon>
        <taxon>Pseudomonadota</taxon>
        <taxon>Alphaproteobacteria</taxon>
        <taxon>Hyphomicrobiales</taxon>
        <taxon>Phyllobacteriaceae</taxon>
        <taxon>Chelativorans</taxon>
    </lineage>
</organism>